<dbReference type="PANTHER" id="PTHR15243">
    <property type="entry name" value="SERINE/THREONINE-PROTEIN KINASE 19"/>
    <property type="match status" value="1"/>
</dbReference>
<dbReference type="InterPro" id="IPR018865">
    <property type="entry name" value="STK19-like"/>
</dbReference>
<dbReference type="OrthoDB" id="10261701at2759"/>
<dbReference type="EMBL" id="OOIL02003144">
    <property type="protein sequence ID" value="VFQ86254.1"/>
    <property type="molecule type" value="Genomic_DNA"/>
</dbReference>
<organism evidence="3 4">
    <name type="scientific">Cuscuta campestris</name>
    <dbReference type="NCBI Taxonomy" id="132261"/>
    <lineage>
        <taxon>Eukaryota</taxon>
        <taxon>Viridiplantae</taxon>
        <taxon>Streptophyta</taxon>
        <taxon>Embryophyta</taxon>
        <taxon>Tracheophyta</taxon>
        <taxon>Spermatophyta</taxon>
        <taxon>Magnoliopsida</taxon>
        <taxon>eudicotyledons</taxon>
        <taxon>Gunneridae</taxon>
        <taxon>Pentapetalae</taxon>
        <taxon>asterids</taxon>
        <taxon>lamiids</taxon>
        <taxon>Solanales</taxon>
        <taxon>Convolvulaceae</taxon>
        <taxon>Cuscuteae</taxon>
        <taxon>Cuscuta</taxon>
        <taxon>Cuscuta subgen. Grammica</taxon>
        <taxon>Cuscuta sect. Cleistogrammica</taxon>
    </lineage>
</organism>
<reference evidence="3 4" key="1">
    <citation type="submission" date="2018-04" db="EMBL/GenBank/DDBJ databases">
        <authorList>
            <person name="Vogel A."/>
        </authorList>
    </citation>
    <scope>NUCLEOTIDE SEQUENCE [LARGE SCALE GENOMIC DNA]</scope>
</reference>
<sequence>MDVTASTSRKRHREPESGVSDQSLPAEDNLEFTDTFVAIRMMCAQFPHIEKVSIRPFVLQSQLYSSVKDRTQVDRELEVRYLLPSWLLKCIREVMQAPSFACLAKHALYPSYSIY</sequence>
<evidence type="ECO:0000313" key="4">
    <source>
        <dbReference type="Proteomes" id="UP000595140"/>
    </source>
</evidence>
<gene>
    <name evidence="3" type="ORF">CCAM_LOCUS28030</name>
</gene>
<proteinExistence type="inferred from homology"/>
<dbReference type="Proteomes" id="UP000595140">
    <property type="component" value="Unassembled WGS sequence"/>
</dbReference>
<keyword evidence="4" id="KW-1185">Reference proteome</keyword>
<comment type="similarity">
    <text evidence="1">Belongs to the STK19 family.</text>
</comment>
<protein>
    <submittedName>
        <fullName evidence="3">Uncharacterized protein</fullName>
    </submittedName>
</protein>
<evidence type="ECO:0000256" key="2">
    <source>
        <dbReference type="SAM" id="MobiDB-lite"/>
    </source>
</evidence>
<feature type="region of interest" description="Disordered" evidence="2">
    <location>
        <begin position="1"/>
        <end position="26"/>
    </location>
</feature>
<name>A0A484MDI3_9ASTE</name>
<evidence type="ECO:0000313" key="3">
    <source>
        <dbReference type="EMBL" id="VFQ86254.1"/>
    </source>
</evidence>
<dbReference type="PANTHER" id="PTHR15243:SF0">
    <property type="entry name" value="SERINE_THREONINE-PROTEIN KINASE 19"/>
    <property type="match status" value="1"/>
</dbReference>
<accession>A0A484MDI3</accession>
<evidence type="ECO:0000256" key="1">
    <source>
        <dbReference type="ARBA" id="ARBA00093458"/>
    </source>
</evidence>
<dbReference type="AlphaFoldDB" id="A0A484MDI3"/>